<comment type="catalytic activity">
    <reaction evidence="10">
        <text>O-phospho-L-seryl-[protein] + H2O = L-seryl-[protein] + phosphate</text>
        <dbReference type="Rhea" id="RHEA:20629"/>
        <dbReference type="Rhea" id="RHEA-COMP:9863"/>
        <dbReference type="Rhea" id="RHEA-COMP:11604"/>
        <dbReference type="ChEBI" id="CHEBI:15377"/>
        <dbReference type="ChEBI" id="CHEBI:29999"/>
        <dbReference type="ChEBI" id="CHEBI:43474"/>
        <dbReference type="ChEBI" id="CHEBI:83421"/>
        <dbReference type="EC" id="3.1.3.16"/>
    </reaction>
</comment>
<evidence type="ECO:0000256" key="1">
    <source>
        <dbReference type="ARBA" id="ARBA00001936"/>
    </source>
</evidence>
<dbReference type="EC" id="3.1.3.16" evidence="4"/>
<dbReference type="AlphaFoldDB" id="A0AAU9S3R7"/>
<evidence type="ECO:0000256" key="10">
    <source>
        <dbReference type="ARBA" id="ARBA00047761"/>
    </source>
</evidence>
<evidence type="ECO:0000256" key="12">
    <source>
        <dbReference type="RuleBase" id="RU003465"/>
    </source>
</evidence>
<comment type="cofactor">
    <cofactor evidence="2">
        <name>Mg(2+)</name>
        <dbReference type="ChEBI" id="CHEBI:18420"/>
    </cofactor>
</comment>
<reference evidence="14 15" key="1">
    <citation type="submission" date="2022-03" db="EMBL/GenBank/DDBJ databases">
        <authorList>
            <person name="Nunn A."/>
            <person name="Chopra R."/>
            <person name="Nunn A."/>
            <person name="Contreras Garrido A."/>
        </authorList>
    </citation>
    <scope>NUCLEOTIDE SEQUENCE [LARGE SCALE GENOMIC DNA]</scope>
</reference>
<feature type="domain" description="PPM-type phosphatase" evidence="13">
    <location>
        <begin position="210"/>
        <end position="480"/>
    </location>
</feature>
<dbReference type="Proteomes" id="UP000836841">
    <property type="component" value="Chromosome 4"/>
</dbReference>
<evidence type="ECO:0000256" key="2">
    <source>
        <dbReference type="ARBA" id="ARBA00001946"/>
    </source>
</evidence>
<dbReference type="SMART" id="SM00331">
    <property type="entry name" value="PP2C_SIG"/>
    <property type="match status" value="1"/>
</dbReference>
<comment type="catalytic activity">
    <reaction evidence="11">
        <text>O-phospho-L-threonyl-[protein] + H2O = L-threonyl-[protein] + phosphate</text>
        <dbReference type="Rhea" id="RHEA:47004"/>
        <dbReference type="Rhea" id="RHEA-COMP:11060"/>
        <dbReference type="Rhea" id="RHEA-COMP:11605"/>
        <dbReference type="ChEBI" id="CHEBI:15377"/>
        <dbReference type="ChEBI" id="CHEBI:30013"/>
        <dbReference type="ChEBI" id="CHEBI:43474"/>
        <dbReference type="ChEBI" id="CHEBI:61977"/>
        <dbReference type="EC" id="3.1.3.16"/>
    </reaction>
</comment>
<dbReference type="FunFam" id="3.60.40.10:FF:000004">
    <property type="entry name" value="Probable protein phosphatase 2C 22"/>
    <property type="match status" value="1"/>
</dbReference>
<dbReference type="GO" id="GO:0005634">
    <property type="term" value="C:nucleus"/>
    <property type="evidence" value="ECO:0007669"/>
    <property type="project" value="UniProtKB-ARBA"/>
</dbReference>
<keyword evidence="6 12" id="KW-0378">Hydrolase</keyword>
<evidence type="ECO:0000313" key="14">
    <source>
        <dbReference type="EMBL" id="CAH2057677.1"/>
    </source>
</evidence>
<dbReference type="PROSITE" id="PS01032">
    <property type="entry name" value="PPM_1"/>
    <property type="match status" value="1"/>
</dbReference>
<dbReference type="SUPFAM" id="SSF81606">
    <property type="entry name" value="PP2C-like"/>
    <property type="match status" value="1"/>
</dbReference>
<evidence type="ECO:0000256" key="4">
    <source>
        <dbReference type="ARBA" id="ARBA00013081"/>
    </source>
</evidence>
<evidence type="ECO:0000256" key="3">
    <source>
        <dbReference type="ARBA" id="ARBA00006702"/>
    </source>
</evidence>
<comment type="cofactor">
    <cofactor evidence="1">
        <name>Mn(2+)</name>
        <dbReference type="ChEBI" id="CHEBI:29035"/>
    </cofactor>
</comment>
<evidence type="ECO:0000256" key="8">
    <source>
        <dbReference type="ARBA" id="ARBA00022912"/>
    </source>
</evidence>
<accession>A0AAU9S3R7</accession>
<protein>
    <recommendedName>
        <fullName evidence="4">protein-serine/threonine phosphatase</fullName>
        <ecNumber evidence="4">3.1.3.16</ecNumber>
    </recommendedName>
</protein>
<dbReference type="GO" id="GO:0004722">
    <property type="term" value="F:protein serine/threonine phosphatase activity"/>
    <property type="evidence" value="ECO:0007669"/>
    <property type="project" value="UniProtKB-EC"/>
</dbReference>
<dbReference type="PROSITE" id="PS51746">
    <property type="entry name" value="PPM_2"/>
    <property type="match status" value="1"/>
</dbReference>
<name>A0AAU9S3R7_THLAR</name>
<keyword evidence="15" id="KW-1185">Reference proteome</keyword>
<evidence type="ECO:0000256" key="11">
    <source>
        <dbReference type="ARBA" id="ARBA00048336"/>
    </source>
</evidence>
<dbReference type="EMBL" id="OU466860">
    <property type="protein sequence ID" value="CAH2057677.1"/>
    <property type="molecule type" value="Genomic_DNA"/>
</dbReference>
<evidence type="ECO:0000256" key="5">
    <source>
        <dbReference type="ARBA" id="ARBA00022723"/>
    </source>
</evidence>
<organism evidence="14 15">
    <name type="scientific">Thlaspi arvense</name>
    <name type="common">Field penny-cress</name>
    <dbReference type="NCBI Taxonomy" id="13288"/>
    <lineage>
        <taxon>Eukaryota</taxon>
        <taxon>Viridiplantae</taxon>
        <taxon>Streptophyta</taxon>
        <taxon>Embryophyta</taxon>
        <taxon>Tracheophyta</taxon>
        <taxon>Spermatophyta</taxon>
        <taxon>Magnoliopsida</taxon>
        <taxon>eudicotyledons</taxon>
        <taxon>Gunneridae</taxon>
        <taxon>Pentapetalae</taxon>
        <taxon>rosids</taxon>
        <taxon>malvids</taxon>
        <taxon>Brassicales</taxon>
        <taxon>Brassicaceae</taxon>
        <taxon>Thlaspideae</taxon>
        <taxon>Thlaspi</taxon>
    </lineage>
</organism>
<dbReference type="GO" id="GO:0005737">
    <property type="term" value="C:cytoplasm"/>
    <property type="evidence" value="ECO:0007669"/>
    <property type="project" value="UniProtKB-ARBA"/>
</dbReference>
<keyword evidence="8 12" id="KW-0904">Protein phosphatase</keyword>
<dbReference type="PANTHER" id="PTHR13832:SF165">
    <property type="entry name" value="PROTEIN PHOSPHATASE 2C 49-RELATED"/>
    <property type="match status" value="1"/>
</dbReference>
<evidence type="ECO:0000256" key="9">
    <source>
        <dbReference type="ARBA" id="ARBA00023211"/>
    </source>
</evidence>
<dbReference type="Pfam" id="PF00481">
    <property type="entry name" value="PP2C"/>
    <property type="match status" value="1"/>
</dbReference>
<sequence>MPWLVFNGGCFCHFLKNYARQSQNTNTKRRHVSLLTALFSPCNPHTNFEKRHALLSRVLPVKLWPPVTGTHTWDQITHTRHKKAFVHEKRNKQATLRISFQTQVTHTHAVKFSRKMVAEAEVMFQQSLPVALDVQLFGASAGVTDIDGVSAVKSPLSSSHLGIRRPAASVSADLSTSLLGLKSGDQNTEVDDDDDDDCSSSVSFYVPVIRSGSYADIGPRRFMEDEHICIDDLSSRVGSLCELPKPTAFYAVFDGHGGPEAAAYVRKNAIRLFFEDDKFPQTSEVNSIYVDEVKTSLKKAFLQADLALAEDRSVGSSSGTTALAALVFGRHLMVANAGDCRAVLCRNGEAIDMSQDHRPIYLPERRRVEECGGFIDDGYLNGILSVTRALGDWDMKLPRGSQSPLIAEPEIKQINLTEEDEFLIIGCDGIWDVLTSQEAVSIVRRGLRRHDDPMRCARELAMEALRLNTFDNLTVVVVCFLSVDDVAPPVEKQRCCSLTAEALHSLRSLLEG</sequence>
<dbReference type="SMART" id="SM00332">
    <property type="entry name" value="PP2Cc"/>
    <property type="match status" value="1"/>
</dbReference>
<dbReference type="CDD" id="cd00143">
    <property type="entry name" value="PP2Cc"/>
    <property type="match status" value="1"/>
</dbReference>
<dbReference type="PANTHER" id="PTHR13832">
    <property type="entry name" value="PROTEIN PHOSPHATASE 2C"/>
    <property type="match status" value="1"/>
</dbReference>
<dbReference type="Gene3D" id="3.60.40.10">
    <property type="entry name" value="PPM-type phosphatase domain"/>
    <property type="match status" value="1"/>
</dbReference>
<comment type="similarity">
    <text evidence="3 12">Belongs to the PP2C family.</text>
</comment>
<gene>
    <name evidence="14" type="ORF">TAV2_LOCUS13762</name>
</gene>
<evidence type="ECO:0000256" key="6">
    <source>
        <dbReference type="ARBA" id="ARBA00022801"/>
    </source>
</evidence>
<dbReference type="InterPro" id="IPR001932">
    <property type="entry name" value="PPM-type_phosphatase-like_dom"/>
</dbReference>
<dbReference type="GO" id="GO:0046872">
    <property type="term" value="F:metal ion binding"/>
    <property type="evidence" value="ECO:0007669"/>
    <property type="project" value="UniProtKB-KW"/>
</dbReference>
<evidence type="ECO:0000256" key="7">
    <source>
        <dbReference type="ARBA" id="ARBA00022842"/>
    </source>
</evidence>
<evidence type="ECO:0000259" key="13">
    <source>
        <dbReference type="PROSITE" id="PS51746"/>
    </source>
</evidence>
<keyword evidence="5" id="KW-0479">Metal-binding</keyword>
<dbReference type="InterPro" id="IPR015655">
    <property type="entry name" value="PP2C"/>
</dbReference>
<keyword evidence="9" id="KW-0464">Manganese</keyword>
<evidence type="ECO:0000313" key="15">
    <source>
        <dbReference type="Proteomes" id="UP000836841"/>
    </source>
</evidence>
<dbReference type="InterPro" id="IPR000222">
    <property type="entry name" value="PP2C_BS"/>
</dbReference>
<proteinExistence type="inferred from homology"/>
<keyword evidence="7" id="KW-0460">Magnesium</keyword>
<dbReference type="InterPro" id="IPR036457">
    <property type="entry name" value="PPM-type-like_dom_sf"/>
</dbReference>